<dbReference type="InterPro" id="IPR036388">
    <property type="entry name" value="WH-like_DNA-bd_sf"/>
</dbReference>
<dbReference type="Pfam" id="PF01035">
    <property type="entry name" value="DNA_binding_1"/>
    <property type="match status" value="1"/>
</dbReference>
<evidence type="ECO:0000256" key="8">
    <source>
        <dbReference type="ARBA" id="ARBA00049348"/>
    </source>
</evidence>
<comment type="catalytic activity">
    <reaction evidence="1">
        <text>a 4-O-methyl-thymidine in DNA + L-cysteinyl-[protein] = a thymidine in DNA + S-methyl-L-cysteinyl-[protein]</text>
        <dbReference type="Rhea" id="RHEA:53428"/>
        <dbReference type="Rhea" id="RHEA-COMP:10131"/>
        <dbReference type="Rhea" id="RHEA-COMP:10132"/>
        <dbReference type="Rhea" id="RHEA-COMP:13555"/>
        <dbReference type="Rhea" id="RHEA-COMP:13556"/>
        <dbReference type="ChEBI" id="CHEBI:29950"/>
        <dbReference type="ChEBI" id="CHEBI:82612"/>
        <dbReference type="ChEBI" id="CHEBI:137386"/>
        <dbReference type="ChEBI" id="CHEBI:137387"/>
        <dbReference type="EC" id="2.1.1.63"/>
    </reaction>
</comment>
<evidence type="ECO:0000313" key="10">
    <source>
        <dbReference type="EMBL" id="TSE33133.1"/>
    </source>
</evidence>
<comment type="caution">
    <text evidence="10">The sequence shown here is derived from an EMBL/GenBank/DDBJ whole genome shotgun (WGS) entry which is preliminary data.</text>
</comment>
<gene>
    <name evidence="10" type="primary">ada</name>
    <name evidence="10" type="ORF">Ttaiw_00678</name>
</gene>
<dbReference type="EMBL" id="VJOM01000005">
    <property type="protein sequence ID" value="TSE33133.1"/>
    <property type="molecule type" value="Genomic_DNA"/>
</dbReference>
<dbReference type="STRING" id="307486.GCA_000807215_01889"/>
<dbReference type="OrthoDB" id="9802228at2"/>
<evidence type="ECO:0000259" key="9">
    <source>
        <dbReference type="Pfam" id="PF01035"/>
    </source>
</evidence>
<dbReference type="InterPro" id="IPR036217">
    <property type="entry name" value="MethylDNA_cys_MeTrfase_DNAb"/>
</dbReference>
<keyword evidence="6" id="KW-0227">DNA damage</keyword>
<dbReference type="GO" id="GO:0032259">
    <property type="term" value="P:methylation"/>
    <property type="evidence" value="ECO:0007669"/>
    <property type="project" value="UniProtKB-KW"/>
</dbReference>
<name>A0A554XBB3_9BURK</name>
<evidence type="ECO:0000256" key="2">
    <source>
        <dbReference type="ARBA" id="ARBA00008711"/>
    </source>
</evidence>
<dbReference type="SUPFAM" id="SSF53155">
    <property type="entry name" value="Methylated DNA-protein cysteine methyltransferase domain"/>
    <property type="match status" value="1"/>
</dbReference>
<evidence type="ECO:0000256" key="1">
    <source>
        <dbReference type="ARBA" id="ARBA00001286"/>
    </source>
</evidence>
<comment type="catalytic activity">
    <reaction evidence="8">
        <text>a 6-O-methyl-2'-deoxyguanosine in DNA + L-cysteinyl-[protein] = S-methyl-L-cysteinyl-[protein] + a 2'-deoxyguanosine in DNA</text>
        <dbReference type="Rhea" id="RHEA:24000"/>
        <dbReference type="Rhea" id="RHEA-COMP:10131"/>
        <dbReference type="Rhea" id="RHEA-COMP:10132"/>
        <dbReference type="Rhea" id="RHEA-COMP:11367"/>
        <dbReference type="Rhea" id="RHEA-COMP:11368"/>
        <dbReference type="ChEBI" id="CHEBI:29950"/>
        <dbReference type="ChEBI" id="CHEBI:82612"/>
        <dbReference type="ChEBI" id="CHEBI:85445"/>
        <dbReference type="ChEBI" id="CHEBI:85448"/>
        <dbReference type="EC" id="2.1.1.63"/>
    </reaction>
</comment>
<dbReference type="EC" id="2.1.1.63" evidence="3"/>
<evidence type="ECO:0000256" key="5">
    <source>
        <dbReference type="ARBA" id="ARBA00022679"/>
    </source>
</evidence>
<dbReference type="InterPro" id="IPR014048">
    <property type="entry name" value="MethylDNA_cys_MeTrfase_DNA-bd"/>
</dbReference>
<dbReference type="NCBIfam" id="TIGR00589">
    <property type="entry name" value="ogt"/>
    <property type="match status" value="1"/>
</dbReference>
<organism evidence="10 11">
    <name type="scientific">Tepidimonas taiwanensis</name>
    <dbReference type="NCBI Taxonomy" id="307486"/>
    <lineage>
        <taxon>Bacteria</taxon>
        <taxon>Pseudomonadati</taxon>
        <taxon>Pseudomonadota</taxon>
        <taxon>Betaproteobacteria</taxon>
        <taxon>Burkholderiales</taxon>
        <taxon>Tepidimonas</taxon>
    </lineage>
</organism>
<protein>
    <recommendedName>
        <fullName evidence="3">methylated-DNA--[protein]-cysteine S-methyltransferase</fullName>
        <ecNumber evidence="3">2.1.1.63</ecNumber>
    </recommendedName>
</protein>
<dbReference type="PANTHER" id="PTHR10815:SF5">
    <property type="entry name" value="METHYLATED-DNA--PROTEIN-CYSTEINE METHYLTRANSFERASE"/>
    <property type="match status" value="1"/>
</dbReference>
<dbReference type="SUPFAM" id="SSF46767">
    <property type="entry name" value="Methylated DNA-protein cysteine methyltransferase, C-terminal domain"/>
    <property type="match status" value="1"/>
</dbReference>
<keyword evidence="4" id="KW-0489">Methyltransferase</keyword>
<dbReference type="PROSITE" id="PS00374">
    <property type="entry name" value="MGMT"/>
    <property type="match status" value="1"/>
</dbReference>
<dbReference type="InterPro" id="IPR036631">
    <property type="entry name" value="MGMT_N_sf"/>
</dbReference>
<reference evidence="10 11" key="1">
    <citation type="submission" date="2019-07" db="EMBL/GenBank/DDBJ databases">
        <title>Tepidimonas taiwanensis I1-1 draft genome.</title>
        <authorList>
            <person name="Da Costa M.S."/>
            <person name="Froufe H.J.C."/>
            <person name="Egas C."/>
            <person name="Albuquerque L."/>
        </authorList>
    </citation>
    <scope>NUCLEOTIDE SEQUENCE [LARGE SCALE GENOMIC DNA]</scope>
    <source>
        <strain evidence="10 11">I1-1</strain>
    </source>
</reference>
<evidence type="ECO:0000256" key="3">
    <source>
        <dbReference type="ARBA" id="ARBA00011918"/>
    </source>
</evidence>
<keyword evidence="5" id="KW-0808">Transferase</keyword>
<proteinExistence type="inferred from homology"/>
<dbReference type="Gene3D" id="1.10.10.10">
    <property type="entry name" value="Winged helix-like DNA-binding domain superfamily/Winged helix DNA-binding domain"/>
    <property type="match status" value="1"/>
</dbReference>
<evidence type="ECO:0000256" key="7">
    <source>
        <dbReference type="ARBA" id="ARBA00023204"/>
    </source>
</evidence>
<dbReference type="Proteomes" id="UP000317763">
    <property type="component" value="Unassembled WGS sequence"/>
</dbReference>
<sequence length="175" mass="18244">MPATANAPSALRCAFAPTDVGLALVAADDAGIASVLLGDDATALRGELQRRFPAAHAIDDPRSIAGWVEAVAACLDHPRAAPSLPLAPRGTPFQQRVWQRLRAIPAGHTTTYAALARELGTAARAVGQACGANPIAVLIPCHRVLAQDGGLGGYRWGLARKRWLLTREGVALPPP</sequence>
<comment type="similarity">
    <text evidence="2">Belongs to the MGMT family.</text>
</comment>
<dbReference type="PANTHER" id="PTHR10815">
    <property type="entry name" value="METHYLATED-DNA--PROTEIN-CYSTEINE METHYLTRANSFERASE"/>
    <property type="match status" value="1"/>
</dbReference>
<dbReference type="CDD" id="cd06445">
    <property type="entry name" value="ATase"/>
    <property type="match status" value="1"/>
</dbReference>
<dbReference type="FunFam" id="1.10.10.10:FF:000214">
    <property type="entry name" value="Methylated-DNA--protein-cysteine methyltransferase"/>
    <property type="match status" value="1"/>
</dbReference>
<dbReference type="GO" id="GO:0003908">
    <property type="term" value="F:methylated-DNA-[protein]-cysteine S-methyltransferase activity"/>
    <property type="evidence" value="ECO:0007669"/>
    <property type="project" value="UniProtKB-EC"/>
</dbReference>
<keyword evidence="7" id="KW-0234">DNA repair</keyword>
<dbReference type="GO" id="GO:0006281">
    <property type="term" value="P:DNA repair"/>
    <property type="evidence" value="ECO:0007669"/>
    <property type="project" value="UniProtKB-KW"/>
</dbReference>
<evidence type="ECO:0000313" key="11">
    <source>
        <dbReference type="Proteomes" id="UP000317763"/>
    </source>
</evidence>
<dbReference type="RefSeq" id="WP_143897466.1">
    <property type="nucleotide sequence ID" value="NZ_CP083911.1"/>
</dbReference>
<accession>A0A554XBB3</accession>
<dbReference type="InterPro" id="IPR001497">
    <property type="entry name" value="MethylDNA_cys_MeTrfase_AS"/>
</dbReference>
<feature type="domain" description="Methylated-DNA-[protein]-cysteine S-methyltransferase DNA binding" evidence="9">
    <location>
        <begin position="92"/>
        <end position="170"/>
    </location>
</feature>
<dbReference type="AlphaFoldDB" id="A0A554XBB3"/>
<keyword evidence="11" id="KW-1185">Reference proteome</keyword>
<evidence type="ECO:0000256" key="4">
    <source>
        <dbReference type="ARBA" id="ARBA00022603"/>
    </source>
</evidence>
<dbReference type="Gene3D" id="3.30.160.70">
    <property type="entry name" value="Methylated DNA-protein cysteine methyltransferase domain"/>
    <property type="match status" value="1"/>
</dbReference>
<evidence type="ECO:0000256" key="6">
    <source>
        <dbReference type="ARBA" id="ARBA00022763"/>
    </source>
</evidence>